<feature type="binding site" evidence="10">
    <location>
        <position position="264"/>
    </location>
    <ligand>
        <name>substrate</name>
        <note>ligand shared with subunit alpha</note>
    </ligand>
</feature>
<keyword evidence="2 10" id="KW-0816">Tricarboxylic acid cycle</keyword>
<evidence type="ECO:0000313" key="12">
    <source>
        <dbReference type="EMBL" id="SHI14580.1"/>
    </source>
</evidence>
<dbReference type="GO" id="GO:0006099">
    <property type="term" value="P:tricarboxylic acid cycle"/>
    <property type="evidence" value="ECO:0007669"/>
    <property type="project" value="UniProtKB-UniRule"/>
</dbReference>
<dbReference type="OrthoDB" id="9802602at2"/>
<dbReference type="NCBIfam" id="NF001913">
    <property type="entry name" value="PRK00696.1"/>
    <property type="match status" value="1"/>
</dbReference>
<name>A0A1M5YRV6_9GAMM</name>
<reference evidence="13" key="1">
    <citation type="submission" date="2016-11" db="EMBL/GenBank/DDBJ databases">
        <authorList>
            <person name="Varghese N."/>
            <person name="Submissions S."/>
        </authorList>
    </citation>
    <scope>NUCLEOTIDE SEQUENCE [LARGE SCALE GENOMIC DNA]</scope>
    <source>
        <strain evidence="13">DSM 16917</strain>
    </source>
</reference>
<dbReference type="PIRSF" id="PIRSF001554">
    <property type="entry name" value="SucCS_beta"/>
    <property type="match status" value="1"/>
</dbReference>
<dbReference type="GO" id="GO:0005524">
    <property type="term" value="F:ATP binding"/>
    <property type="evidence" value="ECO:0007669"/>
    <property type="project" value="UniProtKB-UniRule"/>
</dbReference>
<evidence type="ECO:0000256" key="7">
    <source>
        <dbReference type="ARBA" id="ARBA00022842"/>
    </source>
</evidence>
<feature type="binding site" evidence="10">
    <location>
        <begin position="53"/>
        <end position="55"/>
    </location>
    <ligand>
        <name>ATP</name>
        <dbReference type="ChEBI" id="CHEBI:30616"/>
    </ligand>
</feature>
<dbReference type="RefSeq" id="WP_067660238.1">
    <property type="nucleotide sequence ID" value="NZ_FQXG01000008.1"/>
</dbReference>
<dbReference type="GO" id="GO:0006104">
    <property type="term" value="P:succinyl-CoA metabolic process"/>
    <property type="evidence" value="ECO:0007669"/>
    <property type="project" value="TreeGrafter"/>
</dbReference>
<dbReference type="PROSITE" id="PS50975">
    <property type="entry name" value="ATP_GRASP"/>
    <property type="match status" value="1"/>
</dbReference>
<keyword evidence="13" id="KW-1185">Reference proteome</keyword>
<evidence type="ECO:0000256" key="4">
    <source>
        <dbReference type="ARBA" id="ARBA00022723"/>
    </source>
</evidence>
<comment type="pathway">
    <text evidence="10">Carbohydrate metabolism; tricarboxylic acid cycle; succinate from succinyl-CoA (ligase route): step 1/1.</text>
</comment>
<dbReference type="GO" id="GO:0004776">
    <property type="term" value="F:succinate-CoA ligase (GDP-forming) activity"/>
    <property type="evidence" value="ECO:0007669"/>
    <property type="project" value="RHEA"/>
</dbReference>
<comment type="subunit">
    <text evidence="10">Heterotetramer of two alpha and two beta subunits.</text>
</comment>
<dbReference type="Pfam" id="PF00549">
    <property type="entry name" value="Ligase_CoA"/>
    <property type="match status" value="1"/>
</dbReference>
<dbReference type="PROSITE" id="PS01217">
    <property type="entry name" value="SUCCINYL_COA_LIG_3"/>
    <property type="match status" value="1"/>
</dbReference>
<dbReference type="STRING" id="299255.SAMN02745129_4329"/>
<dbReference type="FunFam" id="3.40.50.261:FF:000001">
    <property type="entry name" value="Succinate--CoA ligase [ADP-forming] subunit beta"/>
    <property type="match status" value="1"/>
</dbReference>
<feature type="binding site" evidence="10">
    <location>
        <position position="107"/>
    </location>
    <ligand>
        <name>ATP</name>
        <dbReference type="ChEBI" id="CHEBI:30616"/>
    </ligand>
</feature>
<dbReference type="GO" id="GO:0005829">
    <property type="term" value="C:cytosol"/>
    <property type="evidence" value="ECO:0007669"/>
    <property type="project" value="TreeGrafter"/>
</dbReference>
<dbReference type="SUPFAM" id="SSF56059">
    <property type="entry name" value="Glutathione synthetase ATP-binding domain-like"/>
    <property type="match status" value="1"/>
</dbReference>
<dbReference type="AlphaFoldDB" id="A0A1M5YRV6"/>
<sequence>MNLHEYQAKQIFAEYGLPVSEGYACDTPQEAAEAAGKIGGDKWVVKCQVHAGGRGKAGGVKLASSKEEIREFAQSWLGKNLVTYQTDANGQPVAKILVESCTDIAQELYLGAVVDRGTQRVVFMASTEGGVEIEKVAEETPELIHKAAIDPLVGPQSYQGRELAFKLGLQGAQIKQFTQIFMGLGQMFLDLDFALLEINPLVITEQGNLHCLDGKINIDSNALYRQNSVREMHDPSQEDEREAHAAKWELNYVALDGSIGCMVNGAGLAMGTMDIVNLHGGSPANFLDVGGGATKERVTEAFKIILSDDNVKAVLVNIFGGIVRCDLIAEGIIGAVEEVGVKVPVVVRLEGNNAELGSKVLAESGLNIIAANSLTDAAQQVVKAAEAQ</sequence>
<evidence type="ECO:0000256" key="2">
    <source>
        <dbReference type="ARBA" id="ARBA00022532"/>
    </source>
</evidence>
<feature type="binding site" evidence="10">
    <location>
        <position position="213"/>
    </location>
    <ligand>
        <name>Mg(2+)</name>
        <dbReference type="ChEBI" id="CHEBI:18420"/>
    </ligand>
</feature>
<evidence type="ECO:0000256" key="10">
    <source>
        <dbReference type="HAMAP-Rule" id="MF_00558"/>
    </source>
</evidence>
<keyword evidence="6 10" id="KW-0067">ATP-binding</keyword>
<evidence type="ECO:0000256" key="5">
    <source>
        <dbReference type="ARBA" id="ARBA00022741"/>
    </source>
</evidence>
<dbReference type="FunFam" id="3.30.470.20:FF:000002">
    <property type="entry name" value="Succinate--CoA ligase [ADP-forming] subunit beta"/>
    <property type="match status" value="1"/>
</dbReference>
<feature type="binding site" evidence="10">
    <location>
        <position position="46"/>
    </location>
    <ligand>
        <name>ATP</name>
        <dbReference type="ChEBI" id="CHEBI:30616"/>
    </ligand>
</feature>
<dbReference type="EMBL" id="FQXG01000008">
    <property type="protein sequence ID" value="SHI14580.1"/>
    <property type="molecule type" value="Genomic_DNA"/>
</dbReference>
<keyword evidence="3 10" id="KW-0436">Ligase</keyword>
<dbReference type="InterPro" id="IPR016102">
    <property type="entry name" value="Succinyl-CoA_synth-like"/>
</dbReference>
<feature type="binding site" evidence="10">
    <location>
        <position position="102"/>
    </location>
    <ligand>
        <name>ATP</name>
        <dbReference type="ChEBI" id="CHEBI:30616"/>
    </ligand>
</feature>
<keyword evidence="5 10" id="KW-0547">Nucleotide-binding</keyword>
<comment type="cofactor">
    <cofactor evidence="10">
        <name>Mg(2+)</name>
        <dbReference type="ChEBI" id="CHEBI:18420"/>
    </cofactor>
    <text evidence="10">Binds 1 Mg(2+) ion per subunit.</text>
</comment>
<dbReference type="SUPFAM" id="SSF52210">
    <property type="entry name" value="Succinyl-CoA synthetase domains"/>
    <property type="match status" value="1"/>
</dbReference>
<accession>A0A1M5YRV6</accession>
<keyword evidence="7 10" id="KW-0460">Magnesium</keyword>
<dbReference type="PANTHER" id="PTHR11815:SF10">
    <property type="entry name" value="SUCCINATE--COA LIGASE [GDP-FORMING] SUBUNIT BETA, MITOCHONDRIAL"/>
    <property type="match status" value="1"/>
</dbReference>
<comment type="similarity">
    <text evidence="1 10">Belongs to the succinate/malate CoA ligase beta subunit family.</text>
</comment>
<evidence type="ECO:0000256" key="8">
    <source>
        <dbReference type="ARBA" id="ARBA00050563"/>
    </source>
</evidence>
<feature type="domain" description="ATP-grasp" evidence="11">
    <location>
        <begin position="9"/>
        <end position="229"/>
    </location>
</feature>
<dbReference type="FunFam" id="3.30.1490.20:FF:000002">
    <property type="entry name" value="Succinate--CoA ligase [ADP-forming] subunit beta"/>
    <property type="match status" value="1"/>
</dbReference>
<feature type="binding site" evidence="10">
    <location>
        <position position="99"/>
    </location>
    <ligand>
        <name>ATP</name>
        <dbReference type="ChEBI" id="CHEBI:30616"/>
    </ligand>
</feature>
<dbReference type="GO" id="GO:0042709">
    <property type="term" value="C:succinate-CoA ligase complex"/>
    <property type="evidence" value="ECO:0007669"/>
    <property type="project" value="TreeGrafter"/>
</dbReference>
<feature type="binding site" evidence="10">
    <location>
        <begin position="321"/>
        <end position="323"/>
    </location>
    <ligand>
        <name>substrate</name>
        <note>ligand shared with subunit alpha</note>
    </ligand>
</feature>
<proteinExistence type="inferred from homology"/>
<evidence type="ECO:0000256" key="6">
    <source>
        <dbReference type="ARBA" id="ARBA00022840"/>
    </source>
</evidence>
<dbReference type="InterPro" id="IPR005811">
    <property type="entry name" value="SUCC_ACL_C"/>
</dbReference>
<dbReference type="Proteomes" id="UP000184268">
    <property type="component" value="Unassembled WGS sequence"/>
</dbReference>
<dbReference type="InterPro" id="IPR013815">
    <property type="entry name" value="ATP_grasp_subdomain_1"/>
</dbReference>
<dbReference type="InterPro" id="IPR011761">
    <property type="entry name" value="ATP-grasp"/>
</dbReference>
<dbReference type="InterPro" id="IPR005809">
    <property type="entry name" value="Succ_CoA_ligase-like_bsu"/>
</dbReference>
<protein>
    <recommendedName>
        <fullName evidence="10">Succinate--CoA ligase [ADP-forming] subunit beta</fullName>
        <ecNumber evidence="10">6.2.1.5</ecNumber>
    </recommendedName>
    <alternativeName>
        <fullName evidence="10">Succinyl-CoA synthetase subunit beta</fullName>
        <shortName evidence="10">SCS-beta</shortName>
    </alternativeName>
</protein>
<dbReference type="PANTHER" id="PTHR11815">
    <property type="entry name" value="SUCCINYL-COA SYNTHETASE BETA CHAIN"/>
    <property type="match status" value="1"/>
</dbReference>
<evidence type="ECO:0000313" key="13">
    <source>
        <dbReference type="Proteomes" id="UP000184268"/>
    </source>
</evidence>
<comment type="function">
    <text evidence="10">Succinyl-CoA synthetase functions in the citric acid cycle (TCA), coupling the hydrolysis of succinyl-CoA to the synthesis of either ATP or GTP and thus represents the only step of substrate-level phosphorylation in the TCA. The beta subunit provides nucleotide specificity of the enzyme and binds the substrate succinate, while the binding sites for coenzyme A and phosphate are found in the alpha subunit.</text>
</comment>
<keyword evidence="4 10" id="KW-0479">Metal-binding</keyword>
<gene>
    <name evidence="10" type="primary">sucC</name>
    <name evidence="12" type="ORF">SAMN02745129_4329</name>
</gene>
<evidence type="ECO:0000256" key="3">
    <source>
        <dbReference type="ARBA" id="ARBA00022598"/>
    </source>
</evidence>
<evidence type="ECO:0000256" key="1">
    <source>
        <dbReference type="ARBA" id="ARBA00009182"/>
    </source>
</evidence>
<dbReference type="HAMAP" id="MF_00558">
    <property type="entry name" value="Succ_CoA_beta"/>
    <property type="match status" value="1"/>
</dbReference>
<dbReference type="Gene3D" id="3.40.50.261">
    <property type="entry name" value="Succinyl-CoA synthetase domains"/>
    <property type="match status" value="1"/>
</dbReference>
<dbReference type="GO" id="GO:0000287">
    <property type="term" value="F:magnesium ion binding"/>
    <property type="evidence" value="ECO:0007669"/>
    <property type="project" value="UniProtKB-UniRule"/>
</dbReference>
<dbReference type="Pfam" id="PF08442">
    <property type="entry name" value="ATP-grasp_2"/>
    <property type="match status" value="1"/>
</dbReference>
<dbReference type="Gene3D" id="3.30.1490.20">
    <property type="entry name" value="ATP-grasp fold, A domain"/>
    <property type="match status" value="1"/>
</dbReference>
<evidence type="ECO:0000259" key="11">
    <source>
        <dbReference type="PROSITE" id="PS50975"/>
    </source>
</evidence>
<dbReference type="InterPro" id="IPR013650">
    <property type="entry name" value="ATP-grasp_succ-CoA_synth-type"/>
</dbReference>
<comment type="catalytic activity">
    <reaction evidence="8">
        <text>succinate + ATP + CoA = succinyl-CoA + ADP + phosphate</text>
        <dbReference type="Rhea" id="RHEA:17661"/>
        <dbReference type="ChEBI" id="CHEBI:30031"/>
        <dbReference type="ChEBI" id="CHEBI:30616"/>
        <dbReference type="ChEBI" id="CHEBI:43474"/>
        <dbReference type="ChEBI" id="CHEBI:57287"/>
        <dbReference type="ChEBI" id="CHEBI:57292"/>
        <dbReference type="ChEBI" id="CHEBI:456216"/>
        <dbReference type="EC" id="6.2.1.5"/>
    </reaction>
    <physiologicalReaction direction="right-to-left" evidence="8">
        <dbReference type="Rhea" id="RHEA:17663"/>
    </physiologicalReaction>
</comment>
<evidence type="ECO:0000256" key="9">
    <source>
        <dbReference type="ARBA" id="ARBA00052891"/>
    </source>
</evidence>
<dbReference type="GO" id="GO:0004775">
    <property type="term" value="F:succinate-CoA ligase (ADP-forming) activity"/>
    <property type="evidence" value="ECO:0007669"/>
    <property type="project" value="UniProtKB-UniRule"/>
</dbReference>
<organism evidence="12 13">
    <name type="scientific">Ferrimonas marina</name>
    <dbReference type="NCBI Taxonomy" id="299255"/>
    <lineage>
        <taxon>Bacteria</taxon>
        <taxon>Pseudomonadati</taxon>
        <taxon>Pseudomonadota</taxon>
        <taxon>Gammaproteobacteria</taxon>
        <taxon>Alteromonadales</taxon>
        <taxon>Ferrimonadaceae</taxon>
        <taxon>Ferrimonas</taxon>
    </lineage>
</organism>
<dbReference type="InterPro" id="IPR017866">
    <property type="entry name" value="Succ-CoA_synthase_bsu_CS"/>
</dbReference>
<dbReference type="Gene3D" id="3.30.470.20">
    <property type="entry name" value="ATP-grasp fold, B domain"/>
    <property type="match status" value="1"/>
</dbReference>
<dbReference type="EC" id="6.2.1.5" evidence="10"/>
<dbReference type="UniPathway" id="UPA00223">
    <property type="reaction ID" value="UER00999"/>
</dbReference>
<feature type="binding site" evidence="10">
    <location>
        <position position="199"/>
    </location>
    <ligand>
        <name>Mg(2+)</name>
        <dbReference type="ChEBI" id="CHEBI:18420"/>
    </ligand>
</feature>
<dbReference type="NCBIfam" id="TIGR01016">
    <property type="entry name" value="sucCoAbeta"/>
    <property type="match status" value="1"/>
</dbReference>
<comment type="catalytic activity">
    <reaction evidence="9">
        <text>GTP + succinate + CoA = succinyl-CoA + GDP + phosphate</text>
        <dbReference type="Rhea" id="RHEA:22120"/>
        <dbReference type="ChEBI" id="CHEBI:30031"/>
        <dbReference type="ChEBI" id="CHEBI:37565"/>
        <dbReference type="ChEBI" id="CHEBI:43474"/>
        <dbReference type="ChEBI" id="CHEBI:57287"/>
        <dbReference type="ChEBI" id="CHEBI:57292"/>
        <dbReference type="ChEBI" id="CHEBI:58189"/>
    </reaction>
    <physiologicalReaction direction="right-to-left" evidence="9">
        <dbReference type="Rhea" id="RHEA:22122"/>
    </physiologicalReaction>
</comment>